<dbReference type="KEGG" id="hhb:Hhub_2254"/>
<dbReference type="Gene3D" id="3.60.15.10">
    <property type="entry name" value="Ribonuclease Z/Hydroxyacylglutathione hydrolase-like"/>
    <property type="match status" value="1"/>
</dbReference>
<dbReference type="OrthoDB" id="169463at2157"/>
<gene>
    <name evidence="2" type="ORF">HHUB_2254</name>
</gene>
<dbReference type="Proteomes" id="UP000066737">
    <property type="component" value="Chromosome I"/>
</dbReference>
<evidence type="ECO:0000313" key="3">
    <source>
        <dbReference type="Proteomes" id="UP000066737"/>
    </source>
</evidence>
<dbReference type="InterPro" id="IPR036866">
    <property type="entry name" value="RibonucZ/Hydroxyglut_hydro"/>
</dbReference>
<keyword evidence="3" id="KW-1185">Reference proteome</keyword>
<sequence length="237" mass="25413">MPMKATGTATGYAEIDRFDDGVGWIAHPNEEMRRASHALRVPAGEPGTDDASGGAGSTDDGDVWIIDPVGADGVDDLFAEFGDVRGVVVLMDRHGRDAAAVAQRHDVPIFVPSFVDPGIDARTQPVTDRLPGTDFEVVRTVDWPGWDEAALFDGETLVVGDAVGTATYFTTGDERVGVHPMLRVKPPRALEGLRPERILVGHGEGVMRDATSALEYALDGARRRAPKAWLDAVRSMV</sequence>
<evidence type="ECO:0000256" key="1">
    <source>
        <dbReference type="SAM" id="MobiDB-lite"/>
    </source>
</evidence>
<dbReference type="STRING" id="1407499.HHUB_2254"/>
<organism evidence="2 3">
    <name type="scientific">Halobacterium hubeiense</name>
    <dbReference type="NCBI Taxonomy" id="1407499"/>
    <lineage>
        <taxon>Archaea</taxon>
        <taxon>Methanobacteriati</taxon>
        <taxon>Methanobacteriota</taxon>
        <taxon>Stenosarchaea group</taxon>
        <taxon>Halobacteria</taxon>
        <taxon>Halobacteriales</taxon>
        <taxon>Halobacteriaceae</taxon>
        <taxon>Halobacterium</taxon>
    </lineage>
</organism>
<dbReference type="EMBL" id="LN831302">
    <property type="protein sequence ID" value="CQH55595.1"/>
    <property type="molecule type" value="Genomic_DNA"/>
</dbReference>
<dbReference type="RefSeq" id="WP_059056667.1">
    <property type="nucleotide sequence ID" value="NZ_CEML01000002.1"/>
</dbReference>
<dbReference type="SUPFAM" id="SSF56281">
    <property type="entry name" value="Metallo-hydrolase/oxidoreductase"/>
    <property type="match status" value="1"/>
</dbReference>
<evidence type="ECO:0000313" key="2">
    <source>
        <dbReference type="EMBL" id="CQH55595.1"/>
    </source>
</evidence>
<protein>
    <submittedName>
        <fullName evidence="2">Beta-lactamase domain protein</fullName>
    </submittedName>
</protein>
<accession>A0A0U5H3Q2</accession>
<feature type="region of interest" description="Disordered" evidence="1">
    <location>
        <begin position="41"/>
        <end position="61"/>
    </location>
</feature>
<dbReference type="AlphaFoldDB" id="A0A0U5H3Q2"/>
<proteinExistence type="predicted"/>
<name>A0A0U5H3Q2_9EURY</name>
<dbReference type="GeneID" id="26658903"/>
<reference evidence="3" key="1">
    <citation type="journal article" date="2016" name="Environ. Microbiol.">
        <title>The complete genome of a viable archaeum isolated from 123-million-year-old rock salt.</title>
        <authorList>
            <person name="Jaakkola S.T."/>
            <person name="Pfeiffer F."/>
            <person name="Ravantti J.J."/>
            <person name="Guo Q."/>
            <person name="Liu Y."/>
            <person name="Chen X."/>
            <person name="Ma H."/>
            <person name="Yang C."/>
            <person name="Oksanen H.M."/>
            <person name="Bamford D.H."/>
        </authorList>
    </citation>
    <scope>NUCLEOTIDE SEQUENCE</scope>
    <source>
        <strain evidence="3">JI20-1</strain>
    </source>
</reference>